<keyword evidence="1" id="KW-0732">Signal</keyword>
<organism evidence="2 3">
    <name type="scientific">Desulfitobacterium hafniense</name>
    <name type="common">Desulfitobacterium frappieri</name>
    <dbReference type="NCBI Taxonomy" id="49338"/>
    <lineage>
        <taxon>Bacteria</taxon>
        <taxon>Bacillati</taxon>
        <taxon>Bacillota</taxon>
        <taxon>Clostridia</taxon>
        <taxon>Eubacteriales</taxon>
        <taxon>Desulfitobacteriaceae</taxon>
        <taxon>Desulfitobacterium</taxon>
    </lineage>
</organism>
<evidence type="ECO:0000313" key="2">
    <source>
        <dbReference type="EMBL" id="KTE92460.1"/>
    </source>
</evidence>
<protein>
    <submittedName>
        <fullName evidence="2">Uncharacterized protein</fullName>
    </submittedName>
</protein>
<dbReference type="EMBL" id="LOCK01000014">
    <property type="protein sequence ID" value="KTE92460.1"/>
    <property type="molecule type" value="Genomic_DNA"/>
</dbReference>
<evidence type="ECO:0000256" key="1">
    <source>
        <dbReference type="SAM" id="SignalP"/>
    </source>
</evidence>
<dbReference type="Proteomes" id="UP000054623">
    <property type="component" value="Unassembled WGS sequence"/>
</dbReference>
<comment type="caution">
    <text evidence="2">The sequence shown here is derived from an EMBL/GenBank/DDBJ whole genome shotgun (WGS) entry which is preliminary data.</text>
</comment>
<accession>A0A0W1JL43</accession>
<gene>
    <name evidence="2" type="ORF">AT727_19085</name>
</gene>
<sequence>MNIPFLKKWLSVGVVSSVALSSSLYNAVPIQANTVSSTVSSELGSPFKLVESRGLDMIATGVSVDDSFKEEIILEKKWRQQLNKEQSQLAFQKSQESTESKLLR</sequence>
<dbReference type="AlphaFoldDB" id="A0A0W1JL43"/>
<proteinExistence type="predicted"/>
<feature type="chain" id="PRO_5038433571" evidence="1">
    <location>
        <begin position="28"/>
        <end position="104"/>
    </location>
</feature>
<feature type="signal peptide" evidence="1">
    <location>
        <begin position="1"/>
        <end position="27"/>
    </location>
</feature>
<evidence type="ECO:0000313" key="3">
    <source>
        <dbReference type="Proteomes" id="UP000054623"/>
    </source>
</evidence>
<reference evidence="2 3" key="1">
    <citation type="submission" date="2015-12" db="EMBL/GenBank/DDBJ databases">
        <title>Draft Genome Sequence of Desulfitobacterium hafniense Strain DH, a Sulfate-reducing Bacterium Isolated from Paddy Soils.</title>
        <authorList>
            <person name="Bao P."/>
            <person name="Zhang X."/>
            <person name="Li G."/>
        </authorList>
    </citation>
    <scope>NUCLEOTIDE SEQUENCE [LARGE SCALE GENOMIC DNA]</scope>
    <source>
        <strain evidence="2 3">DH</strain>
    </source>
</reference>
<name>A0A0W1JL43_DESHA</name>